<evidence type="ECO:0000256" key="2">
    <source>
        <dbReference type="SAM" id="Phobius"/>
    </source>
</evidence>
<evidence type="ECO:0000313" key="4">
    <source>
        <dbReference type="Proteomes" id="UP000596742"/>
    </source>
</evidence>
<reference evidence="3" key="1">
    <citation type="submission" date="2018-11" db="EMBL/GenBank/DDBJ databases">
        <authorList>
            <person name="Alioto T."/>
            <person name="Alioto T."/>
        </authorList>
    </citation>
    <scope>NUCLEOTIDE SEQUENCE</scope>
</reference>
<keyword evidence="4" id="KW-1185">Reference proteome</keyword>
<feature type="compositionally biased region" description="Polar residues" evidence="1">
    <location>
        <begin position="323"/>
        <end position="332"/>
    </location>
</feature>
<keyword evidence="2" id="KW-0812">Transmembrane</keyword>
<comment type="caution">
    <text evidence="3">The sequence shown here is derived from an EMBL/GenBank/DDBJ whole genome shotgun (WGS) entry which is preliminary data.</text>
</comment>
<keyword evidence="2" id="KW-1133">Transmembrane helix</keyword>
<feature type="region of interest" description="Disordered" evidence="1">
    <location>
        <begin position="318"/>
        <end position="339"/>
    </location>
</feature>
<proteinExistence type="predicted"/>
<dbReference type="OrthoDB" id="6126568at2759"/>
<evidence type="ECO:0000313" key="3">
    <source>
        <dbReference type="EMBL" id="VDI03169.1"/>
    </source>
</evidence>
<keyword evidence="2" id="KW-0472">Membrane</keyword>
<sequence>MQHVAFSYTKKSWKSAVNHCSLEGGVLESNITLLEELDEFRTTGEDVWIGKFKALTNWTYIRGCYSLDLNHGSFQHFQLEHSDTVQLQCQMVCVNYKFFSVKEADCYCIDEIDLFVRSKNCNCIGCYKVWEHQLDDFGQANENDECIATTRCDNGKFYRGYEECTKSYHITCDNGAEFDRTFPHDMAAEECEKRDSFIKWHPDSLCNATNFPQHWTSGTRSDETFVIIKAYFTENLRPDKCLILKKNGGEAERNCDKEGFFFCRLETDEDEGDMIPPHKNAQSDDSGSIAAGTVTSIIVVVVVISVLVFIYRRRLSRRKPTSHESQNNSRLQDTVGLPSNHELSKAPIYHEIDTENFGPRNGKLNCSRAVNNITYDQAPNSKNMNQSANSSILTNLNSIEHQRKVGQTEYDMPKVINVTGSSSEGNYCLAEPIATNTEEELDPYDINKDYDHLNNVQKKEDPITKVYDHLPTAVTDDPTYDHSNLKSALDNEDYYDHFKNEGDND</sequence>
<evidence type="ECO:0008006" key="5">
    <source>
        <dbReference type="Google" id="ProtNLM"/>
    </source>
</evidence>
<dbReference type="EMBL" id="UYJE01001567">
    <property type="protein sequence ID" value="VDI03169.1"/>
    <property type="molecule type" value="Genomic_DNA"/>
</dbReference>
<dbReference type="AlphaFoldDB" id="A0A8B6CDX4"/>
<gene>
    <name evidence="3" type="ORF">MGAL_10B041236</name>
</gene>
<name>A0A8B6CDX4_MYTGA</name>
<organism evidence="3 4">
    <name type="scientific">Mytilus galloprovincialis</name>
    <name type="common">Mediterranean mussel</name>
    <dbReference type="NCBI Taxonomy" id="29158"/>
    <lineage>
        <taxon>Eukaryota</taxon>
        <taxon>Metazoa</taxon>
        <taxon>Spiralia</taxon>
        <taxon>Lophotrochozoa</taxon>
        <taxon>Mollusca</taxon>
        <taxon>Bivalvia</taxon>
        <taxon>Autobranchia</taxon>
        <taxon>Pteriomorphia</taxon>
        <taxon>Mytilida</taxon>
        <taxon>Mytiloidea</taxon>
        <taxon>Mytilidae</taxon>
        <taxon>Mytilinae</taxon>
        <taxon>Mytilus</taxon>
    </lineage>
</organism>
<protein>
    <recommendedName>
        <fullName evidence="5">C-type lectin domain-containing protein</fullName>
    </recommendedName>
</protein>
<accession>A0A8B6CDX4</accession>
<dbReference type="Proteomes" id="UP000596742">
    <property type="component" value="Unassembled WGS sequence"/>
</dbReference>
<feature type="transmembrane region" description="Helical" evidence="2">
    <location>
        <begin position="289"/>
        <end position="311"/>
    </location>
</feature>
<evidence type="ECO:0000256" key="1">
    <source>
        <dbReference type="SAM" id="MobiDB-lite"/>
    </source>
</evidence>